<reference evidence="1 2" key="1">
    <citation type="submission" date="2018-10" db="EMBL/GenBank/DDBJ databases">
        <title>Sequencing the genomes of 1000 actinobacteria strains.</title>
        <authorList>
            <person name="Klenk H.-P."/>
        </authorList>
    </citation>
    <scope>NUCLEOTIDE SEQUENCE [LARGE SCALE GENOMIC DNA]</scope>
    <source>
        <strain evidence="1 2">DSM 43800</strain>
    </source>
</reference>
<name>A0A495W156_9PSEU</name>
<evidence type="ECO:0000313" key="2">
    <source>
        <dbReference type="Proteomes" id="UP000282084"/>
    </source>
</evidence>
<evidence type="ECO:0000313" key="1">
    <source>
        <dbReference type="EMBL" id="RKT53608.1"/>
    </source>
</evidence>
<dbReference type="Proteomes" id="UP000282084">
    <property type="component" value="Unassembled WGS sequence"/>
</dbReference>
<dbReference type="AlphaFoldDB" id="A0A495W156"/>
<protein>
    <submittedName>
        <fullName evidence="1">Uncharacterized protein</fullName>
    </submittedName>
</protein>
<keyword evidence="2" id="KW-1185">Reference proteome</keyword>
<sequence length="151" mass="16175">MVAGGAALVLDNTPSAAAAAEETQSSLVETFDHPGAAAIEERRHIRLKKGDGNIMLVECRANANQIRVESTAFLPPENVFCFQVVGDKGSLTMEIPEAFLVFGNDYRSVASWTTDSGEVRQTVVDRKDKPFPIGEGVTGKPGVLIELTASR</sequence>
<gene>
    <name evidence="1" type="ORF">C8E97_2180</name>
</gene>
<accession>A0A495W156</accession>
<dbReference type="EMBL" id="RBXO01000001">
    <property type="protein sequence ID" value="RKT53608.1"/>
    <property type="molecule type" value="Genomic_DNA"/>
</dbReference>
<organism evidence="1 2">
    <name type="scientific">Saccharothrix australiensis</name>
    <dbReference type="NCBI Taxonomy" id="2072"/>
    <lineage>
        <taxon>Bacteria</taxon>
        <taxon>Bacillati</taxon>
        <taxon>Actinomycetota</taxon>
        <taxon>Actinomycetes</taxon>
        <taxon>Pseudonocardiales</taxon>
        <taxon>Pseudonocardiaceae</taxon>
        <taxon>Saccharothrix</taxon>
    </lineage>
</organism>
<proteinExistence type="predicted"/>
<comment type="caution">
    <text evidence="1">The sequence shown here is derived from an EMBL/GenBank/DDBJ whole genome shotgun (WGS) entry which is preliminary data.</text>
</comment>